<proteinExistence type="predicted"/>
<feature type="compositionally biased region" description="Polar residues" evidence="1">
    <location>
        <begin position="273"/>
        <end position="287"/>
    </location>
</feature>
<dbReference type="PANTHER" id="PTHR10003">
    <property type="entry name" value="SUPEROXIDE DISMUTASE CU-ZN -RELATED"/>
    <property type="match status" value="1"/>
</dbReference>
<feature type="domain" description="Superoxide dismutase copper/zinc binding" evidence="3">
    <location>
        <begin position="213"/>
        <end position="355"/>
    </location>
</feature>
<keyword evidence="5" id="KW-1185">Reference proteome</keyword>
<evidence type="ECO:0000259" key="3">
    <source>
        <dbReference type="Pfam" id="PF00080"/>
    </source>
</evidence>
<dbReference type="Proteomes" id="UP000695562">
    <property type="component" value="Unassembled WGS sequence"/>
</dbReference>
<dbReference type="GO" id="GO:0005507">
    <property type="term" value="F:copper ion binding"/>
    <property type="evidence" value="ECO:0007669"/>
    <property type="project" value="InterPro"/>
</dbReference>
<keyword evidence="2" id="KW-0732">Signal</keyword>
<feature type="domain" description="Superoxide dismutase copper/zinc binding" evidence="3">
    <location>
        <begin position="34"/>
        <end position="161"/>
    </location>
</feature>
<accession>A0A8J4Q4E1</accession>
<feature type="chain" id="PRO_5035230643" description="Superoxide dismutase copper/zinc binding domain-containing protein" evidence="2">
    <location>
        <begin position="20"/>
        <end position="530"/>
    </location>
</feature>
<feature type="region of interest" description="Disordered" evidence="1">
    <location>
        <begin position="362"/>
        <end position="430"/>
    </location>
</feature>
<feature type="signal peptide" evidence="2">
    <location>
        <begin position="1"/>
        <end position="19"/>
    </location>
</feature>
<feature type="compositionally biased region" description="Low complexity" evidence="1">
    <location>
        <begin position="380"/>
        <end position="430"/>
    </location>
</feature>
<name>A0A8J4Q4E1_9MYCE</name>
<reference evidence="4" key="1">
    <citation type="submission" date="2020-01" db="EMBL/GenBank/DDBJ databases">
        <title>Development of genomics and gene disruption for Polysphondylium violaceum indicates a role for the polyketide synthase stlB in stalk morphogenesis.</title>
        <authorList>
            <person name="Narita B."/>
            <person name="Kawabe Y."/>
            <person name="Kin K."/>
            <person name="Saito T."/>
            <person name="Gibbs R."/>
            <person name="Kuspa A."/>
            <person name="Muzny D."/>
            <person name="Queller D."/>
            <person name="Richards S."/>
            <person name="Strassman J."/>
            <person name="Sucgang R."/>
            <person name="Worley K."/>
            <person name="Schaap P."/>
        </authorList>
    </citation>
    <scope>NUCLEOTIDE SEQUENCE</scope>
    <source>
        <strain evidence="4">QSvi11</strain>
    </source>
</reference>
<evidence type="ECO:0000256" key="2">
    <source>
        <dbReference type="SAM" id="SignalP"/>
    </source>
</evidence>
<dbReference type="InterPro" id="IPR036423">
    <property type="entry name" value="SOD-like_Cu/Zn_dom_sf"/>
</dbReference>
<dbReference type="OrthoDB" id="2015551at2759"/>
<dbReference type="EMBL" id="AJWJ01000012">
    <property type="protein sequence ID" value="KAF2078072.1"/>
    <property type="molecule type" value="Genomic_DNA"/>
</dbReference>
<comment type="caution">
    <text evidence="4">The sequence shown here is derived from an EMBL/GenBank/DDBJ whole genome shotgun (WGS) entry which is preliminary data.</text>
</comment>
<evidence type="ECO:0000313" key="5">
    <source>
        <dbReference type="Proteomes" id="UP000695562"/>
    </source>
</evidence>
<dbReference type="Pfam" id="PF00080">
    <property type="entry name" value="Sod_Cu"/>
    <property type="match status" value="2"/>
</dbReference>
<dbReference type="SUPFAM" id="SSF49329">
    <property type="entry name" value="Cu,Zn superoxide dismutase-like"/>
    <property type="match status" value="2"/>
</dbReference>
<protein>
    <recommendedName>
        <fullName evidence="3">Superoxide dismutase copper/zinc binding domain-containing protein</fullName>
    </recommendedName>
</protein>
<evidence type="ECO:0000313" key="4">
    <source>
        <dbReference type="EMBL" id="KAF2078072.1"/>
    </source>
</evidence>
<dbReference type="GO" id="GO:0006801">
    <property type="term" value="P:superoxide metabolic process"/>
    <property type="evidence" value="ECO:0007669"/>
    <property type="project" value="InterPro"/>
</dbReference>
<organism evidence="4 5">
    <name type="scientific">Polysphondylium violaceum</name>
    <dbReference type="NCBI Taxonomy" id="133409"/>
    <lineage>
        <taxon>Eukaryota</taxon>
        <taxon>Amoebozoa</taxon>
        <taxon>Evosea</taxon>
        <taxon>Eumycetozoa</taxon>
        <taxon>Dictyostelia</taxon>
        <taxon>Dictyosteliales</taxon>
        <taxon>Dictyosteliaceae</taxon>
        <taxon>Polysphondylium</taxon>
    </lineage>
</organism>
<dbReference type="InterPro" id="IPR024134">
    <property type="entry name" value="SOD_Cu/Zn_/chaperone"/>
</dbReference>
<dbReference type="AlphaFoldDB" id="A0A8J4Q4E1"/>
<gene>
    <name evidence="4" type="ORF">CYY_000623</name>
</gene>
<evidence type="ECO:0000256" key="1">
    <source>
        <dbReference type="SAM" id="MobiDB-lite"/>
    </source>
</evidence>
<feature type="compositionally biased region" description="Polar residues" evidence="1">
    <location>
        <begin position="362"/>
        <end position="375"/>
    </location>
</feature>
<dbReference type="Gene3D" id="2.60.40.200">
    <property type="entry name" value="Superoxide dismutase, copper/zinc binding domain"/>
    <property type="match status" value="2"/>
</dbReference>
<feature type="region of interest" description="Disordered" evidence="1">
    <location>
        <begin position="254"/>
        <end position="287"/>
    </location>
</feature>
<dbReference type="InterPro" id="IPR001424">
    <property type="entry name" value="SOD_Cu_Zn_dom"/>
</dbReference>
<sequence>MKYTYFLLLCILSVAAVKADYYYASCVFLAGGQVEGSIQFTQNDEGLHVYTNVTGSGLKSGSNHTILIYQYGDMPSGFGGVLTGPPAKLNDACTDAAGDLGNWTVSGTNINQFKTFNKGFWTPSLNNTDYNIIGRGIQIWELGMDCDNQANLGKLLGQCVIGISNATLVSVNSPIKQYVSVGGNNLAQSNTPTQYAVCEFKSSYPATSAVANIQGRVVFRQNAKGELVYVVGSFDIPSSPKVAHGLHIHTLGDLTNGGNNGKPDGSSVGGHWKNSNQVHALPSDSNNQTRDLGDLGNLCYNPQANQFYYSYNVNNFDITSAWGTQNIIGRAMALHATADLGNANVGGSRVALCVIGLMSQQGTVPTSPQSNTAPGTCTVEASSEASSESQGTTTTATGGSTTTTATGGSTTTSTGGSTSTGTGDSTTTTGGNSAALNSPSLFVAFIIAALKFKSKSINTIDIKCCIEQGCQKNKQHWLKIRQVAYDTITSAANDKELLISSFILFGLCFFTSRALYHQLIQVVRDWEASA</sequence>